<feature type="domain" description="Spore germination protein N-terminal" evidence="9">
    <location>
        <begin position="23"/>
        <end position="190"/>
    </location>
</feature>
<name>A0A4R5KWP3_9BACL</name>
<evidence type="ECO:0000256" key="2">
    <source>
        <dbReference type="ARBA" id="ARBA00007886"/>
    </source>
</evidence>
<evidence type="ECO:0000313" key="10">
    <source>
        <dbReference type="EMBL" id="TDG00460.1"/>
    </source>
</evidence>
<sequence>MNKRLLYAGCLTAAIVLLAGCYDRLNMEDANFPLALGMDVDNQNKFHVYMSSPEFSKNAKKKHHEIGEQALSLRQSRVQQDAHTAGVFQGRKYQVILVGKRILQQDDWFRILDVIFRDSRNTVTDRIIAFNGEVPDIIYLDRKDTPYLPIMLRDMVDTKSTRSETVKITAQELHRQIYEKGITPSISEVSLDKNKKVKLDGTALLDHRGKYAGTLNAQETVLLKILQKDTNKVVSLTLPIPGKTKTGPFDTDKVSIHAEQIKTKIKTSYVDGKFKFDIRIQMKVALLERLFPMDIRKKGGELENMIAEQTRKQMIGLIRKIQKHEIDPIGLGLYARAYEYKQYKEVSEHWGKALAEADITVFVKTAIQSMGPVK</sequence>
<evidence type="ECO:0000313" key="11">
    <source>
        <dbReference type="Proteomes" id="UP000295636"/>
    </source>
</evidence>
<organism evidence="10 11">
    <name type="scientific">Paenibacillus piri</name>
    <dbReference type="NCBI Taxonomy" id="2547395"/>
    <lineage>
        <taxon>Bacteria</taxon>
        <taxon>Bacillati</taxon>
        <taxon>Bacillota</taxon>
        <taxon>Bacilli</taxon>
        <taxon>Bacillales</taxon>
        <taxon>Paenibacillaceae</taxon>
        <taxon>Paenibacillus</taxon>
    </lineage>
</organism>
<dbReference type="InterPro" id="IPR057336">
    <property type="entry name" value="GerAC_N"/>
</dbReference>
<dbReference type="PANTHER" id="PTHR35789">
    <property type="entry name" value="SPORE GERMINATION PROTEIN B3"/>
    <property type="match status" value="1"/>
</dbReference>
<comment type="subcellular location">
    <subcellularLocation>
        <location evidence="1">Membrane</location>
        <topology evidence="1">Lipid-anchor</topology>
    </subcellularLocation>
</comment>
<dbReference type="GO" id="GO:0016020">
    <property type="term" value="C:membrane"/>
    <property type="evidence" value="ECO:0007669"/>
    <property type="project" value="UniProtKB-SubCell"/>
</dbReference>
<dbReference type="GO" id="GO:0009847">
    <property type="term" value="P:spore germination"/>
    <property type="evidence" value="ECO:0007669"/>
    <property type="project" value="InterPro"/>
</dbReference>
<reference evidence="10 11" key="1">
    <citation type="submission" date="2019-03" db="EMBL/GenBank/DDBJ databases">
        <title>This is whole genome sequence of Paenibacillus sp MS74 strain.</title>
        <authorList>
            <person name="Trinh H.N."/>
        </authorList>
    </citation>
    <scope>NUCLEOTIDE SEQUENCE [LARGE SCALE GENOMIC DNA]</scope>
    <source>
        <strain evidence="10 11">MS74</strain>
    </source>
</reference>
<accession>A0A4R5KWP3</accession>
<dbReference type="AlphaFoldDB" id="A0A4R5KWP3"/>
<dbReference type="PROSITE" id="PS51257">
    <property type="entry name" value="PROKAR_LIPOPROTEIN"/>
    <property type="match status" value="1"/>
</dbReference>
<evidence type="ECO:0000259" key="8">
    <source>
        <dbReference type="Pfam" id="PF05504"/>
    </source>
</evidence>
<evidence type="ECO:0000256" key="3">
    <source>
        <dbReference type="ARBA" id="ARBA00022544"/>
    </source>
</evidence>
<proteinExistence type="inferred from homology"/>
<dbReference type="EMBL" id="SMRT01000001">
    <property type="protein sequence ID" value="TDG00460.1"/>
    <property type="molecule type" value="Genomic_DNA"/>
</dbReference>
<keyword evidence="11" id="KW-1185">Reference proteome</keyword>
<dbReference type="NCBIfam" id="TIGR02887">
    <property type="entry name" value="spore_ger_x_C"/>
    <property type="match status" value="1"/>
</dbReference>
<keyword evidence="3" id="KW-0309">Germination</keyword>
<evidence type="ECO:0000259" key="9">
    <source>
        <dbReference type="Pfam" id="PF25198"/>
    </source>
</evidence>
<dbReference type="InterPro" id="IPR038501">
    <property type="entry name" value="Spore_GerAC_C_sf"/>
</dbReference>
<dbReference type="RefSeq" id="WP_133225169.1">
    <property type="nucleotide sequence ID" value="NZ_SMRT01000001.1"/>
</dbReference>
<keyword evidence="7" id="KW-0449">Lipoprotein</keyword>
<dbReference type="Pfam" id="PF05504">
    <property type="entry name" value="Spore_GerAC"/>
    <property type="match status" value="1"/>
</dbReference>
<dbReference type="Pfam" id="PF25198">
    <property type="entry name" value="Spore_GerAC_N"/>
    <property type="match status" value="1"/>
</dbReference>
<evidence type="ECO:0000256" key="5">
    <source>
        <dbReference type="ARBA" id="ARBA00023136"/>
    </source>
</evidence>
<evidence type="ECO:0000256" key="1">
    <source>
        <dbReference type="ARBA" id="ARBA00004635"/>
    </source>
</evidence>
<dbReference type="Gene3D" id="3.30.300.210">
    <property type="entry name" value="Nutrient germinant receptor protein C, domain 3"/>
    <property type="match status" value="1"/>
</dbReference>
<protein>
    <submittedName>
        <fullName evidence="10">Ger(X)C family spore germination protein</fullName>
    </submittedName>
</protein>
<keyword evidence="6" id="KW-0564">Palmitate</keyword>
<keyword evidence="5" id="KW-0472">Membrane</keyword>
<dbReference type="InterPro" id="IPR008844">
    <property type="entry name" value="Spore_GerAC-like"/>
</dbReference>
<dbReference type="InterPro" id="IPR046953">
    <property type="entry name" value="Spore_GerAC-like_C"/>
</dbReference>
<gene>
    <name evidence="10" type="ORF">E1757_02170</name>
</gene>
<dbReference type="OrthoDB" id="2694406at2"/>
<evidence type="ECO:0000256" key="6">
    <source>
        <dbReference type="ARBA" id="ARBA00023139"/>
    </source>
</evidence>
<comment type="similarity">
    <text evidence="2">Belongs to the GerABKC lipoprotein family.</text>
</comment>
<keyword evidence="4" id="KW-0732">Signal</keyword>
<dbReference type="PANTHER" id="PTHR35789:SF1">
    <property type="entry name" value="SPORE GERMINATION PROTEIN B3"/>
    <property type="match status" value="1"/>
</dbReference>
<dbReference type="Proteomes" id="UP000295636">
    <property type="component" value="Unassembled WGS sequence"/>
</dbReference>
<comment type="caution">
    <text evidence="10">The sequence shown here is derived from an EMBL/GenBank/DDBJ whole genome shotgun (WGS) entry which is preliminary data.</text>
</comment>
<evidence type="ECO:0000256" key="4">
    <source>
        <dbReference type="ARBA" id="ARBA00022729"/>
    </source>
</evidence>
<evidence type="ECO:0000256" key="7">
    <source>
        <dbReference type="ARBA" id="ARBA00023288"/>
    </source>
</evidence>
<feature type="domain" description="Spore germination GerAC-like C-terminal" evidence="8">
    <location>
        <begin position="200"/>
        <end position="371"/>
    </location>
</feature>